<feature type="signal peptide" evidence="13">
    <location>
        <begin position="1"/>
        <end position="48"/>
    </location>
</feature>
<name>A0A6I2KZ52_9BURK</name>
<evidence type="ECO:0000256" key="12">
    <source>
        <dbReference type="ARBA" id="ARBA00023237"/>
    </source>
</evidence>
<evidence type="ECO:0000256" key="2">
    <source>
        <dbReference type="ARBA" id="ARBA00009810"/>
    </source>
</evidence>
<evidence type="ECO:0000259" key="14">
    <source>
        <dbReference type="Pfam" id="PF07715"/>
    </source>
</evidence>
<keyword evidence="9" id="KW-0406">Ion transport</keyword>
<keyword evidence="16" id="KW-1185">Reference proteome</keyword>
<feature type="chain" id="PRO_5026151998" evidence="13">
    <location>
        <begin position="49"/>
        <end position="953"/>
    </location>
</feature>
<dbReference type="Proteomes" id="UP000433309">
    <property type="component" value="Unassembled WGS sequence"/>
</dbReference>
<evidence type="ECO:0000256" key="13">
    <source>
        <dbReference type="SAM" id="SignalP"/>
    </source>
</evidence>
<keyword evidence="4" id="KW-1134">Transmembrane beta strand</keyword>
<keyword evidence="5" id="KW-0410">Iron transport</keyword>
<keyword evidence="3" id="KW-0813">Transport</keyword>
<keyword evidence="12" id="KW-0998">Cell outer membrane</keyword>
<accession>A0A6I2KZ52</accession>
<evidence type="ECO:0000256" key="9">
    <source>
        <dbReference type="ARBA" id="ARBA00023065"/>
    </source>
</evidence>
<evidence type="ECO:0000256" key="4">
    <source>
        <dbReference type="ARBA" id="ARBA00022452"/>
    </source>
</evidence>
<gene>
    <name evidence="15" type="ORF">GJ699_07140</name>
</gene>
<evidence type="ECO:0000256" key="7">
    <source>
        <dbReference type="ARBA" id="ARBA00022729"/>
    </source>
</evidence>
<evidence type="ECO:0000256" key="6">
    <source>
        <dbReference type="ARBA" id="ARBA00022692"/>
    </source>
</evidence>
<dbReference type="InterPro" id="IPR037066">
    <property type="entry name" value="Plug_dom_sf"/>
</dbReference>
<evidence type="ECO:0000256" key="1">
    <source>
        <dbReference type="ARBA" id="ARBA00004571"/>
    </source>
</evidence>
<keyword evidence="8" id="KW-0408">Iron</keyword>
<dbReference type="GO" id="GO:0015344">
    <property type="term" value="F:siderophore uptake transmembrane transporter activity"/>
    <property type="evidence" value="ECO:0007669"/>
    <property type="project" value="TreeGrafter"/>
</dbReference>
<evidence type="ECO:0000313" key="15">
    <source>
        <dbReference type="EMBL" id="MRW89754.1"/>
    </source>
</evidence>
<evidence type="ECO:0000256" key="10">
    <source>
        <dbReference type="ARBA" id="ARBA00023136"/>
    </source>
</evidence>
<keyword evidence="10" id="KW-0472">Membrane</keyword>
<dbReference type="InterPro" id="IPR036942">
    <property type="entry name" value="Beta-barrel_TonB_sf"/>
</dbReference>
<evidence type="ECO:0000256" key="3">
    <source>
        <dbReference type="ARBA" id="ARBA00022448"/>
    </source>
</evidence>
<evidence type="ECO:0000256" key="11">
    <source>
        <dbReference type="ARBA" id="ARBA00023170"/>
    </source>
</evidence>
<organism evidence="15 16">
    <name type="scientific">Duganella guangzhouensis</name>
    <dbReference type="NCBI Taxonomy" id="2666084"/>
    <lineage>
        <taxon>Bacteria</taxon>
        <taxon>Pseudomonadati</taxon>
        <taxon>Pseudomonadota</taxon>
        <taxon>Betaproteobacteria</taxon>
        <taxon>Burkholderiales</taxon>
        <taxon>Oxalobacteraceae</taxon>
        <taxon>Telluria group</taxon>
        <taxon>Duganella</taxon>
    </lineage>
</organism>
<protein>
    <submittedName>
        <fullName evidence="15">TonB-dependent receptor</fullName>
    </submittedName>
</protein>
<comment type="caution">
    <text evidence="15">The sequence shown here is derived from an EMBL/GenBank/DDBJ whole genome shotgun (WGS) entry which is preliminary data.</text>
</comment>
<dbReference type="SUPFAM" id="SSF56935">
    <property type="entry name" value="Porins"/>
    <property type="match status" value="1"/>
</dbReference>
<sequence length="953" mass="103423">MRVIDNVTILVTTTRRHILQNASKRRKAGNVARQAGVGLLVLSSSAFAQDTANTPPATGDDAPTVVVVTGVLRNTTADKAAISVTTLDEERLRAVAPVSAADLLTEIPGVVVTSDAGESRNTVYARGISSGTSAGTVGYYWNALMEDGLPVVGGLFSNFSPDMFLRADATTKSVQAVRGGSAAVTGPNAPAGLFNYISKNGLTDPGGMFGTRLGVENKDHPGNLYQKYDFYYGVRNEDKTFGWSIGGDYRRSYGYRDIAYPPNRGGQIKANVNKLYRSDWGNGSLQLSVKYLDDHTGYLDIVRPMAHGFGPIAFDTPFGRSANFIPTGNIAHATPSGLDGRTDYWDPSNFARNRGGYIGLKWEHDFGNGWKVNNNVRYQSNEVHHNEAEGIGYQSVTSSTVYSNLGSVLAGLSTTPGYYTLTDRSTGQVIVRVNQRTTASSSTGAACSALCVQSTTPNLLPNNTISGNSPIANTNLVLTVSALNNRIRSDDFVDLFTANKSISFADKSNLTVTAGAYTAWIHFVRDALNGGQGVMGLQNSPDTYNVTFTTQSATPVTYQLTDPTGFGAVAGTGGNSVGSLYDDVRTREISPLLGLTYETGPWLFDFGARYTSYNFHGTNYRYVTNSSATSRSFGGLDGDPLTIYDNVYAVNPDSAAIRYNKNVHYFQYTGAISYSVSKRQTIHARYTLGHKNGDGYWNNYDAQWKVDATDPNILPVIKQAEIGYNYSTKGFSIEATPYFVDIDRVGVTSYGTLADGVTPYTRPLIYSHYRSYGIELDNRFRLTNWLGMRNVLTLNQGKALSAASWAAGCGGALKACATGVATTPDTAVYTSGPQERSAKVVYNGTVNADFDNFGGYFRFRYIGKRPTTVAALAYLPPNRVSDLGIYYNYNEKLRFDFNVNNVFNDRNATQIGQLGSLPTGMTLDQFIAQYPNALTTVQTNPPRSFFLSATLRF</sequence>
<evidence type="ECO:0000313" key="16">
    <source>
        <dbReference type="Proteomes" id="UP000433309"/>
    </source>
</evidence>
<proteinExistence type="inferred from homology"/>
<keyword evidence="6" id="KW-0812">Transmembrane</keyword>
<reference evidence="15 16" key="1">
    <citation type="submission" date="2019-11" db="EMBL/GenBank/DDBJ databases">
        <title>Novel species isolated from a subtropical stream in China.</title>
        <authorList>
            <person name="Lu H."/>
        </authorList>
    </citation>
    <scope>NUCLEOTIDE SEQUENCE [LARGE SCALE GENOMIC DNA]</scope>
    <source>
        <strain evidence="15 16">FT80W</strain>
    </source>
</reference>
<dbReference type="Gene3D" id="2.40.170.20">
    <property type="entry name" value="TonB-dependent receptor, beta-barrel domain"/>
    <property type="match status" value="1"/>
</dbReference>
<evidence type="ECO:0000256" key="8">
    <source>
        <dbReference type="ARBA" id="ARBA00023004"/>
    </source>
</evidence>
<feature type="domain" description="TonB-dependent receptor plug" evidence="14">
    <location>
        <begin position="79"/>
        <end position="192"/>
    </location>
</feature>
<keyword evidence="11 15" id="KW-0675">Receptor</keyword>
<keyword evidence="7 13" id="KW-0732">Signal</keyword>
<dbReference type="PANTHER" id="PTHR32552:SF89">
    <property type="entry name" value="CATECHOLATE SIDEROPHORE RECEPTOR FIU"/>
    <property type="match status" value="1"/>
</dbReference>
<comment type="subcellular location">
    <subcellularLocation>
        <location evidence="1">Cell outer membrane</location>
        <topology evidence="1">Multi-pass membrane protein</topology>
    </subcellularLocation>
</comment>
<dbReference type="GO" id="GO:0009279">
    <property type="term" value="C:cell outer membrane"/>
    <property type="evidence" value="ECO:0007669"/>
    <property type="project" value="UniProtKB-SubCell"/>
</dbReference>
<comment type="similarity">
    <text evidence="2">Belongs to the TonB-dependent receptor family.</text>
</comment>
<dbReference type="PANTHER" id="PTHR32552">
    <property type="entry name" value="FERRICHROME IRON RECEPTOR-RELATED"/>
    <property type="match status" value="1"/>
</dbReference>
<dbReference type="Pfam" id="PF07715">
    <property type="entry name" value="Plug"/>
    <property type="match status" value="1"/>
</dbReference>
<dbReference type="AlphaFoldDB" id="A0A6I2KZ52"/>
<evidence type="ECO:0000256" key="5">
    <source>
        <dbReference type="ARBA" id="ARBA00022496"/>
    </source>
</evidence>
<dbReference type="InterPro" id="IPR039426">
    <property type="entry name" value="TonB-dep_rcpt-like"/>
</dbReference>
<dbReference type="InterPro" id="IPR012910">
    <property type="entry name" value="Plug_dom"/>
</dbReference>
<dbReference type="EMBL" id="WKJK01000003">
    <property type="protein sequence ID" value="MRW89754.1"/>
    <property type="molecule type" value="Genomic_DNA"/>
</dbReference>
<dbReference type="Gene3D" id="2.170.130.10">
    <property type="entry name" value="TonB-dependent receptor, plug domain"/>
    <property type="match status" value="1"/>
</dbReference>